<keyword evidence="14" id="KW-1185">Reference proteome</keyword>
<dbReference type="PROSITE" id="PS00674">
    <property type="entry name" value="AAA"/>
    <property type="match status" value="1"/>
</dbReference>
<dbReference type="Gene3D" id="2.40.50.140">
    <property type="entry name" value="Nucleic acid-binding proteins"/>
    <property type="match status" value="1"/>
</dbReference>
<dbReference type="Gene3D" id="3.40.50.300">
    <property type="entry name" value="P-loop containing nucleotide triphosphate hydrolases"/>
    <property type="match status" value="1"/>
</dbReference>
<evidence type="ECO:0000256" key="11">
    <source>
        <dbReference type="SAM" id="MobiDB-lite"/>
    </source>
</evidence>
<evidence type="ECO:0000256" key="1">
    <source>
        <dbReference type="ARBA" id="ARBA00004496"/>
    </source>
</evidence>
<dbReference type="FunFam" id="3.40.50.300:FF:000033">
    <property type="entry name" value="26S protease regulatory subunit 6B"/>
    <property type="match status" value="1"/>
</dbReference>
<dbReference type="GO" id="GO:0016887">
    <property type="term" value="F:ATP hydrolysis activity"/>
    <property type="evidence" value="ECO:0007669"/>
    <property type="project" value="InterPro"/>
</dbReference>
<evidence type="ECO:0000256" key="2">
    <source>
        <dbReference type="ARBA" id="ARBA00006914"/>
    </source>
</evidence>
<dbReference type="InterPro" id="IPR050221">
    <property type="entry name" value="26S_Proteasome_ATPase"/>
</dbReference>
<evidence type="ECO:0000256" key="9">
    <source>
        <dbReference type="RuleBase" id="RU003651"/>
    </source>
</evidence>
<accession>A0A484F8L6</accession>
<proteinExistence type="inferred from homology"/>
<dbReference type="Proteomes" id="UP000294855">
    <property type="component" value="Unassembled WGS sequence"/>
</dbReference>
<dbReference type="GO" id="GO:0005524">
    <property type="term" value="F:ATP binding"/>
    <property type="evidence" value="ECO:0007669"/>
    <property type="project" value="UniProtKB-KW"/>
</dbReference>
<comment type="similarity">
    <text evidence="2 9">Belongs to the AAA ATPase family.</text>
</comment>
<dbReference type="SUPFAM" id="SSF52540">
    <property type="entry name" value="P-loop containing nucleoside triphosphate hydrolases"/>
    <property type="match status" value="1"/>
</dbReference>
<protein>
    <submittedName>
        <fullName evidence="13">Proteasome-activating nucleotidase</fullName>
    </submittedName>
</protein>
<dbReference type="InterPro" id="IPR027417">
    <property type="entry name" value="P-loop_NTPase"/>
</dbReference>
<dbReference type="InterPro" id="IPR003959">
    <property type="entry name" value="ATPase_AAA_core"/>
</dbReference>
<comment type="subcellular location">
    <subcellularLocation>
        <location evidence="1">Cytoplasm</location>
    </subcellularLocation>
</comment>
<evidence type="ECO:0000256" key="5">
    <source>
        <dbReference type="ARBA" id="ARBA00022840"/>
    </source>
</evidence>
<dbReference type="Pfam" id="PF00004">
    <property type="entry name" value="AAA"/>
    <property type="match status" value="1"/>
</dbReference>
<evidence type="ECO:0000256" key="6">
    <source>
        <dbReference type="ARBA" id="ARBA00022942"/>
    </source>
</evidence>
<dbReference type="Gene3D" id="1.10.8.60">
    <property type="match status" value="1"/>
</dbReference>
<dbReference type="InterPro" id="IPR012340">
    <property type="entry name" value="NA-bd_OB-fold"/>
</dbReference>
<dbReference type="InterPro" id="IPR003593">
    <property type="entry name" value="AAA+_ATPase"/>
</dbReference>
<evidence type="ECO:0000256" key="4">
    <source>
        <dbReference type="ARBA" id="ARBA00022741"/>
    </source>
</evidence>
<evidence type="ECO:0000313" key="14">
    <source>
        <dbReference type="Proteomes" id="UP000294855"/>
    </source>
</evidence>
<reference evidence="13 14" key="1">
    <citation type="submission" date="2019-03" db="EMBL/GenBank/DDBJ databases">
        <title>Genomic Encyclopedia of Type Strains, Phase IV (KMG-IV): sequencing the most valuable type-strain genomes for metagenomic binning, comparative biology and taxonomic classification.</title>
        <authorList>
            <person name="Goeker M."/>
        </authorList>
    </citation>
    <scope>NUCLEOTIDE SEQUENCE [LARGE SCALE GENOMIC DNA]</scope>
    <source>
        <strain evidence="13 14">DSM 13328</strain>
    </source>
</reference>
<dbReference type="EMBL" id="SNYS01000005">
    <property type="protein sequence ID" value="TDQ70987.1"/>
    <property type="molecule type" value="Genomic_DNA"/>
</dbReference>
<dbReference type="PANTHER" id="PTHR23073">
    <property type="entry name" value="26S PROTEASOME REGULATORY SUBUNIT"/>
    <property type="match status" value="1"/>
</dbReference>
<gene>
    <name evidence="13" type="ORF">C7391_0085</name>
</gene>
<dbReference type="InterPro" id="IPR003960">
    <property type="entry name" value="ATPase_AAA_CS"/>
</dbReference>
<name>A0A484F8L6_9EURY</name>
<keyword evidence="4 9" id="KW-0547">Nucleotide-binding</keyword>
<keyword evidence="6 13" id="KW-0647">Proteasome</keyword>
<keyword evidence="8" id="KW-0143">Chaperone</keyword>
<dbReference type="AlphaFoldDB" id="A0A484F8L6"/>
<evidence type="ECO:0000256" key="3">
    <source>
        <dbReference type="ARBA" id="ARBA00022490"/>
    </source>
</evidence>
<keyword evidence="3" id="KW-0963">Cytoplasm</keyword>
<evidence type="ECO:0000256" key="8">
    <source>
        <dbReference type="ARBA" id="ARBA00023186"/>
    </source>
</evidence>
<dbReference type="Pfam" id="PF17862">
    <property type="entry name" value="AAA_lid_3"/>
    <property type="match status" value="1"/>
</dbReference>
<dbReference type="GO" id="GO:0005737">
    <property type="term" value="C:cytoplasm"/>
    <property type="evidence" value="ECO:0007669"/>
    <property type="project" value="UniProtKB-SubCell"/>
</dbReference>
<evidence type="ECO:0000256" key="10">
    <source>
        <dbReference type="SAM" id="Coils"/>
    </source>
</evidence>
<keyword evidence="7 10" id="KW-0175">Coiled coil</keyword>
<dbReference type="GO" id="GO:0000502">
    <property type="term" value="C:proteasome complex"/>
    <property type="evidence" value="ECO:0007669"/>
    <property type="project" value="UniProtKB-KW"/>
</dbReference>
<comment type="caution">
    <text evidence="13">The sequence shown here is derived from an EMBL/GenBank/DDBJ whole genome shotgun (WGS) entry which is preliminary data.</text>
</comment>
<evidence type="ECO:0000256" key="7">
    <source>
        <dbReference type="ARBA" id="ARBA00023054"/>
    </source>
</evidence>
<organism evidence="13 14">
    <name type="scientific">Methanimicrococcus blatticola</name>
    <dbReference type="NCBI Taxonomy" id="91560"/>
    <lineage>
        <taxon>Archaea</taxon>
        <taxon>Methanobacteriati</taxon>
        <taxon>Methanobacteriota</taxon>
        <taxon>Stenosarchaea group</taxon>
        <taxon>Methanomicrobia</taxon>
        <taxon>Methanosarcinales</taxon>
        <taxon>Methanosarcinaceae</taxon>
        <taxon>Methanimicrococcus</taxon>
    </lineage>
</organism>
<sequence length="427" mass="47405">MCYTMSENDFENTQNSHNSVSIEKSTDPEQLSLENKELHEKIKALTEEVSTAQIENGELKANVLKMTQIIEDHRWEIRRLKNQIEDLTKTPFFIATVMEIFDDEVLIKLHGNNQEILTHKAPDFEDDLEPGMRVAVNGAAYVIMDILSQSTDVRAQVMELIQSPNISYDQVGGLSDVIQEVIETVELPLTQPELFEKIGIEPPSGVLLYGSPGTGKTLIAKAVATQANATFIRMSGSDLVQKFVGEGARLVKDIFAMARSKAPTILFIDEIDAVGGTRTFDGTSGSAEVNRTMLQLLAEMDGFDGRGDVKIMAATNRKDLLDPALLRPGRFDRAIEVPMPEEQARLEILQIHTRKMNLGQDVDLEKLAKETAGFSGADLNAVAREAGIFVLRRRGDTITMQDLKDAVKKVKKDEEENKLNAPNDMFA</sequence>
<dbReference type="InterPro" id="IPR041569">
    <property type="entry name" value="AAA_lid_3"/>
</dbReference>
<feature type="domain" description="AAA+ ATPase" evidence="12">
    <location>
        <begin position="202"/>
        <end position="341"/>
    </location>
</feature>
<keyword evidence="5 9" id="KW-0067">ATP-binding</keyword>
<feature type="coiled-coil region" evidence="10">
    <location>
        <begin position="35"/>
        <end position="90"/>
    </location>
</feature>
<dbReference type="NCBIfam" id="NF003069">
    <property type="entry name" value="PRK03992.1"/>
    <property type="match status" value="1"/>
</dbReference>
<evidence type="ECO:0000259" key="12">
    <source>
        <dbReference type="SMART" id="SM00382"/>
    </source>
</evidence>
<evidence type="ECO:0000313" key="13">
    <source>
        <dbReference type="EMBL" id="TDQ70987.1"/>
    </source>
</evidence>
<feature type="region of interest" description="Disordered" evidence="11">
    <location>
        <begin position="1"/>
        <end position="29"/>
    </location>
</feature>
<dbReference type="SMART" id="SM00382">
    <property type="entry name" value="AAA"/>
    <property type="match status" value="1"/>
</dbReference>